<dbReference type="InterPro" id="IPR018294">
    <property type="entry name" value="ISPD_synthase_CS"/>
</dbReference>
<sequence>MNYQVIIPAAGSGKRMGAGYNKLLMNLAGRPIILHTLDVFEKDSSCSRIILVIHSDDDSFFAEIQSHYTKIHIVYGGSERQYSVYNGLKAAETEGIILVHDGARPFIRPETISHLVQSASECGAAIAAVPVKDTIKKVIDFEVIETVDRSSLWQVQTPQAFRFSVLQSAHEQAQKEQFLGTDEASLVEKNGHVVKIVESDYDNIKLTTPEDLYFAEAIINKRNQKYGLD</sequence>
<keyword evidence="6 7" id="KW-0414">Isoprene biosynthesis</keyword>
<dbReference type="Proteomes" id="UP001232343">
    <property type="component" value="Unassembled WGS sequence"/>
</dbReference>
<dbReference type="InterPro" id="IPR029044">
    <property type="entry name" value="Nucleotide-diphossugar_trans"/>
</dbReference>
<dbReference type="InterPro" id="IPR001228">
    <property type="entry name" value="IspD"/>
</dbReference>
<proteinExistence type="inferred from homology"/>
<evidence type="ECO:0000256" key="5">
    <source>
        <dbReference type="ARBA" id="ARBA00022695"/>
    </source>
</evidence>
<evidence type="ECO:0000256" key="7">
    <source>
        <dbReference type="HAMAP-Rule" id="MF_00108"/>
    </source>
</evidence>
<organism evidence="8 9">
    <name type="scientific">Lederbergia wuyishanensis</name>
    <dbReference type="NCBI Taxonomy" id="1347903"/>
    <lineage>
        <taxon>Bacteria</taxon>
        <taxon>Bacillati</taxon>
        <taxon>Bacillota</taxon>
        <taxon>Bacilli</taxon>
        <taxon>Bacillales</taxon>
        <taxon>Bacillaceae</taxon>
        <taxon>Lederbergia</taxon>
    </lineage>
</organism>
<evidence type="ECO:0000313" key="8">
    <source>
        <dbReference type="EMBL" id="MDQ0345370.1"/>
    </source>
</evidence>
<feature type="site" description="Transition state stabilizer" evidence="7">
    <location>
        <position position="22"/>
    </location>
</feature>
<feature type="site" description="Transition state stabilizer" evidence="7">
    <location>
        <position position="15"/>
    </location>
</feature>
<comment type="pathway">
    <text evidence="2 7">Isoprenoid biosynthesis; isopentenyl diphosphate biosynthesis via DXP pathway; isopentenyl diphosphate from 1-deoxy-D-xylulose 5-phosphate: step 2/6.</text>
</comment>
<evidence type="ECO:0000256" key="2">
    <source>
        <dbReference type="ARBA" id="ARBA00004787"/>
    </source>
</evidence>
<comment type="similarity">
    <text evidence="3 7">Belongs to the IspD/TarI cytidylyltransferase family. IspD subfamily.</text>
</comment>
<evidence type="ECO:0000256" key="4">
    <source>
        <dbReference type="ARBA" id="ARBA00022679"/>
    </source>
</evidence>
<keyword evidence="5 7" id="KW-0548">Nucleotidyltransferase</keyword>
<dbReference type="HAMAP" id="MF_00108">
    <property type="entry name" value="IspD"/>
    <property type="match status" value="1"/>
</dbReference>
<keyword evidence="4 7" id="KW-0808">Transferase</keyword>
<feature type="site" description="Positions MEP for the nucleophilic attack" evidence="7">
    <location>
        <position position="149"/>
    </location>
</feature>
<dbReference type="CDD" id="cd02516">
    <property type="entry name" value="CDP-ME_synthetase"/>
    <property type="match status" value="1"/>
</dbReference>
<feature type="site" description="Positions MEP for the nucleophilic attack" evidence="7">
    <location>
        <position position="205"/>
    </location>
</feature>
<dbReference type="EMBL" id="JAUSUO010000016">
    <property type="protein sequence ID" value="MDQ0345370.1"/>
    <property type="molecule type" value="Genomic_DNA"/>
</dbReference>
<dbReference type="InterPro" id="IPR034683">
    <property type="entry name" value="IspD/TarI"/>
</dbReference>
<dbReference type="Gene3D" id="3.90.550.10">
    <property type="entry name" value="Spore Coat Polysaccharide Biosynthesis Protein SpsA, Chain A"/>
    <property type="match status" value="1"/>
</dbReference>
<dbReference type="EC" id="2.7.7.60" evidence="7"/>
<dbReference type="InterPro" id="IPR050088">
    <property type="entry name" value="IspD/TarI_cytidylyltransf_bact"/>
</dbReference>
<comment type="function">
    <text evidence="7">Catalyzes the formation of 4-diphosphocytidyl-2-C-methyl-D-erythritol from CTP and 2-C-methyl-D-erythritol 4-phosphate (MEP).</text>
</comment>
<evidence type="ECO:0000313" key="9">
    <source>
        <dbReference type="Proteomes" id="UP001232343"/>
    </source>
</evidence>
<dbReference type="RefSeq" id="WP_244683344.1">
    <property type="nucleotide sequence ID" value="NZ_JALIRM010000016.1"/>
</dbReference>
<evidence type="ECO:0000256" key="6">
    <source>
        <dbReference type="ARBA" id="ARBA00023229"/>
    </source>
</evidence>
<keyword evidence="9" id="KW-1185">Reference proteome</keyword>
<accession>A0ABU0DAL0</accession>
<dbReference type="PROSITE" id="PS01295">
    <property type="entry name" value="ISPD"/>
    <property type="match status" value="1"/>
</dbReference>
<dbReference type="Pfam" id="PF01128">
    <property type="entry name" value="IspD"/>
    <property type="match status" value="1"/>
</dbReference>
<comment type="catalytic activity">
    <reaction evidence="1 7">
        <text>2-C-methyl-D-erythritol 4-phosphate + CTP + H(+) = 4-CDP-2-C-methyl-D-erythritol + diphosphate</text>
        <dbReference type="Rhea" id="RHEA:13429"/>
        <dbReference type="ChEBI" id="CHEBI:15378"/>
        <dbReference type="ChEBI" id="CHEBI:33019"/>
        <dbReference type="ChEBI" id="CHEBI:37563"/>
        <dbReference type="ChEBI" id="CHEBI:57823"/>
        <dbReference type="ChEBI" id="CHEBI:58262"/>
        <dbReference type="EC" id="2.7.7.60"/>
    </reaction>
</comment>
<protein>
    <recommendedName>
        <fullName evidence="7">2-C-methyl-D-erythritol 4-phosphate cytidylyltransferase</fullName>
        <ecNumber evidence="7">2.7.7.60</ecNumber>
    </recommendedName>
    <alternativeName>
        <fullName evidence="7">4-diphosphocytidyl-2C-methyl-D-erythritol synthase</fullName>
    </alternativeName>
    <alternativeName>
        <fullName evidence="7">MEP cytidylyltransferase</fullName>
        <shortName evidence="7">MCT</shortName>
    </alternativeName>
</protein>
<dbReference type="PANTHER" id="PTHR32125:SF4">
    <property type="entry name" value="2-C-METHYL-D-ERYTHRITOL 4-PHOSPHATE CYTIDYLYLTRANSFERASE, CHLOROPLASTIC"/>
    <property type="match status" value="1"/>
</dbReference>
<comment type="caution">
    <text evidence="8">The sequence shown here is derived from an EMBL/GenBank/DDBJ whole genome shotgun (WGS) entry which is preliminary data.</text>
</comment>
<evidence type="ECO:0000256" key="3">
    <source>
        <dbReference type="ARBA" id="ARBA00009789"/>
    </source>
</evidence>
<dbReference type="PANTHER" id="PTHR32125">
    <property type="entry name" value="2-C-METHYL-D-ERYTHRITOL 4-PHOSPHATE CYTIDYLYLTRANSFERASE, CHLOROPLASTIC"/>
    <property type="match status" value="1"/>
</dbReference>
<reference evidence="8 9" key="1">
    <citation type="submission" date="2023-07" db="EMBL/GenBank/DDBJ databases">
        <title>Genomic Encyclopedia of Type Strains, Phase IV (KMG-IV): sequencing the most valuable type-strain genomes for metagenomic binning, comparative biology and taxonomic classification.</title>
        <authorList>
            <person name="Goeker M."/>
        </authorList>
    </citation>
    <scope>NUCLEOTIDE SEQUENCE [LARGE SCALE GENOMIC DNA]</scope>
    <source>
        <strain evidence="8 9">DSM 27848</strain>
    </source>
</reference>
<evidence type="ECO:0000256" key="1">
    <source>
        <dbReference type="ARBA" id="ARBA00001282"/>
    </source>
</evidence>
<gene>
    <name evidence="7" type="primary">ispD</name>
    <name evidence="8" type="ORF">J2S14_004226</name>
</gene>
<dbReference type="SUPFAM" id="SSF53448">
    <property type="entry name" value="Nucleotide-diphospho-sugar transferases"/>
    <property type="match status" value="1"/>
</dbReference>
<name>A0ABU0DAL0_9BACI</name>
<dbReference type="NCBIfam" id="TIGR00453">
    <property type="entry name" value="ispD"/>
    <property type="match status" value="1"/>
</dbReference>
<dbReference type="GO" id="GO:0050518">
    <property type="term" value="F:2-C-methyl-D-erythritol 4-phosphate cytidylyltransferase activity"/>
    <property type="evidence" value="ECO:0007669"/>
    <property type="project" value="UniProtKB-EC"/>
</dbReference>